<dbReference type="OrthoDB" id="2736594at2759"/>
<keyword evidence="3" id="KW-1185">Reference proteome</keyword>
<dbReference type="EMBL" id="JAEVFJ010000012">
    <property type="protein sequence ID" value="KAH8101611.1"/>
    <property type="molecule type" value="Genomic_DNA"/>
</dbReference>
<gene>
    <name evidence="2" type="ORF">BXZ70DRAFT_1007437</name>
</gene>
<dbReference type="Proteomes" id="UP000813824">
    <property type="component" value="Unassembled WGS sequence"/>
</dbReference>
<name>A0A8K0XRB2_9AGAR</name>
<accession>A0A8K0XRB2</accession>
<proteinExistence type="predicted"/>
<feature type="region of interest" description="Disordered" evidence="1">
    <location>
        <begin position="434"/>
        <end position="479"/>
    </location>
</feature>
<organism evidence="2 3">
    <name type="scientific">Cristinia sonorae</name>
    <dbReference type="NCBI Taxonomy" id="1940300"/>
    <lineage>
        <taxon>Eukaryota</taxon>
        <taxon>Fungi</taxon>
        <taxon>Dikarya</taxon>
        <taxon>Basidiomycota</taxon>
        <taxon>Agaricomycotina</taxon>
        <taxon>Agaricomycetes</taxon>
        <taxon>Agaricomycetidae</taxon>
        <taxon>Agaricales</taxon>
        <taxon>Pleurotineae</taxon>
        <taxon>Stephanosporaceae</taxon>
        <taxon>Cristinia</taxon>
    </lineage>
</organism>
<sequence>MVTRPPIFPTATTIDCPQLPVEVWENVIDSIWEAGPFEWETRVLLAVCSLVCRAWLPRCCFYLYRKAELISSANLDIVVRRLNETPELARRVQSLELRCIPGTDQSWVSLVPLRLPNLVNLDQLTIIGYDFTQRHPNLFAAFRQLHVRQLFLYQTTYSRFSQIAQLVSATSAGLFHVDAPVQPGLAFSKTPGPLVLNTPHLRHITLSMTWNELRKISKSWVFRSAQLHDVIFLIASDAGDGEDSEFMTDPATWRRIGRLFRGRFQRVDTIPGTSLGSVVISTKDNTGRMVTCTIASDNDALKKIHQYGLSLDPATTPRVVPSILAGIASSGCKLHRIVLPHHDVTDQKYWMTIDDALVHPNFAEVEVSFDNASDNTRYLDSCPYSLYDEVMPQAASRGFLRRCNLKGSDRICNSCRFRDIMTCWTRISSSSQEHREADIEEESAAVPVARNSRRRPTINNAPLSLKPEVADRSPTRQKLGGVSMHTFRHGRATNGGDLLLNCYSCNREIFQPGWTEIVRR</sequence>
<evidence type="ECO:0000313" key="2">
    <source>
        <dbReference type="EMBL" id="KAH8101611.1"/>
    </source>
</evidence>
<evidence type="ECO:0000313" key="3">
    <source>
        <dbReference type="Proteomes" id="UP000813824"/>
    </source>
</evidence>
<protein>
    <recommendedName>
        <fullName evidence="4">F-box domain-containing protein</fullName>
    </recommendedName>
</protein>
<dbReference type="AlphaFoldDB" id="A0A8K0XRB2"/>
<comment type="caution">
    <text evidence="2">The sequence shown here is derived from an EMBL/GenBank/DDBJ whole genome shotgun (WGS) entry which is preliminary data.</text>
</comment>
<reference evidence="2" key="1">
    <citation type="journal article" date="2021" name="New Phytol.">
        <title>Evolutionary innovations through gain and loss of genes in the ectomycorrhizal Boletales.</title>
        <authorList>
            <person name="Wu G."/>
            <person name="Miyauchi S."/>
            <person name="Morin E."/>
            <person name="Kuo A."/>
            <person name="Drula E."/>
            <person name="Varga T."/>
            <person name="Kohler A."/>
            <person name="Feng B."/>
            <person name="Cao Y."/>
            <person name="Lipzen A."/>
            <person name="Daum C."/>
            <person name="Hundley H."/>
            <person name="Pangilinan J."/>
            <person name="Johnson J."/>
            <person name="Barry K."/>
            <person name="LaButti K."/>
            <person name="Ng V."/>
            <person name="Ahrendt S."/>
            <person name="Min B."/>
            <person name="Choi I.G."/>
            <person name="Park H."/>
            <person name="Plett J.M."/>
            <person name="Magnuson J."/>
            <person name="Spatafora J.W."/>
            <person name="Nagy L.G."/>
            <person name="Henrissat B."/>
            <person name="Grigoriev I.V."/>
            <person name="Yang Z.L."/>
            <person name="Xu J."/>
            <person name="Martin F.M."/>
        </authorList>
    </citation>
    <scope>NUCLEOTIDE SEQUENCE</scope>
    <source>
        <strain evidence="2">KKN 215</strain>
    </source>
</reference>
<evidence type="ECO:0008006" key="4">
    <source>
        <dbReference type="Google" id="ProtNLM"/>
    </source>
</evidence>
<evidence type="ECO:0000256" key="1">
    <source>
        <dbReference type="SAM" id="MobiDB-lite"/>
    </source>
</evidence>